<evidence type="ECO:0000313" key="5">
    <source>
        <dbReference type="Proteomes" id="UP000516314"/>
    </source>
</evidence>
<dbReference type="GO" id="GO:0032259">
    <property type="term" value="P:methylation"/>
    <property type="evidence" value="ECO:0007669"/>
    <property type="project" value="UniProtKB-KW"/>
</dbReference>
<dbReference type="Gene3D" id="3.40.50.150">
    <property type="entry name" value="Vaccinia Virus protein VP39"/>
    <property type="match status" value="2"/>
</dbReference>
<gene>
    <name evidence="4" type="ORF">AT9943_LOCUS21293</name>
</gene>
<dbReference type="EMBL" id="LR881470">
    <property type="protein sequence ID" value="CAD5333958.1"/>
    <property type="molecule type" value="Genomic_DNA"/>
</dbReference>
<comment type="similarity">
    <text evidence="1">Belongs to the methyltransferase superfamily.</text>
</comment>
<name>A0A7G2FDM0_ARATH</name>
<dbReference type="FunFam" id="3.40.50.150:FF:000236">
    <property type="entry name" value="S-adenosyl-L-methionine-dependent methyltransferases superfamily protein"/>
    <property type="match status" value="2"/>
</dbReference>
<proteinExistence type="inferred from homology"/>
<evidence type="ECO:0000256" key="1">
    <source>
        <dbReference type="ARBA" id="ARBA00008361"/>
    </source>
</evidence>
<evidence type="ECO:0000313" key="4">
    <source>
        <dbReference type="EMBL" id="CAD5333958.1"/>
    </source>
</evidence>
<dbReference type="SUPFAM" id="SSF53335">
    <property type="entry name" value="S-adenosyl-L-methionine-dependent methyltransferases"/>
    <property type="match status" value="2"/>
</dbReference>
<dbReference type="InterPro" id="IPR051419">
    <property type="entry name" value="Lys/N-term_MeTrsfase_sf"/>
</dbReference>
<dbReference type="PANTHER" id="PTHR12176">
    <property type="entry name" value="SAM-DEPENDENT METHYLTRANSFERASE SUPERFAMILY PROTEIN"/>
    <property type="match status" value="1"/>
</dbReference>
<protein>
    <submittedName>
        <fullName evidence="4">(thale cress) hypothetical protein</fullName>
    </submittedName>
</protein>
<dbReference type="AlphaFoldDB" id="A0A7G2FDM0"/>
<keyword evidence="2" id="KW-0489">Methyltransferase</keyword>
<accession>A0A7G2FDM0</accession>
<sequence length="586" mass="64836">MAALSSPMTISYLHSLSCNKSCLLTSQFSKPLFINQTQKKLRFSISFCLKQKESGIEQDEEEEEEFTVVTAVKSRYNEIVIVDTFASRYLLLDSTRNVHSVINKGGQNWTGAYWDESACLPPIIPNGPIAIYGLGGGTAARLILELWPSTELEGWEIDEILIEKARDYLGLSELEIPTSKGGRLCIHVDDALSPCQDDPKRYAGIIVDLFADGKVLDQLQEIPMWLELASRLMPNGRLMVNCAGIETEVKNGKPQLVLDDLAWMLNSTVKILSEAFPGQVSWKRTPDSEGLNFVALTGGLPDLSDWSSKVPVRLSESVKLWKLCETVPLQLAVRSRYNEIVIVDTASSRYLLLDSTKNVHSVINKGGQNWTGSYWDEFASLPPIIPNGPVAIYGLGGGTAARLMLELWPTMQLEGWEIDEILIEKARDYLGLSELEKPTSKGGRLCVHVDDALSPSQDVSGRYAGIIVDLFADGKVLDQLQEVPIWLELASRLMPNGRIMVNCAGIETELQNGKPQLLLDDSAGMLNSTVKILSEAFPGQVCWKRTPDSEGLNFLALTGGLPDLSDWSSKVPVRFCEVVKQWKLCE</sequence>
<dbReference type="InterPro" id="IPR029063">
    <property type="entry name" value="SAM-dependent_MTases_sf"/>
</dbReference>
<dbReference type="Proteomes" id="UP000516314">
    <property type="component" value="Chromosome 5"/>
</dbReference>
<evidence type="ECO:0000256" key="3">
    <source>
        <dbReference type="ARBA" id="ARBA00022679"/>
    </source>
</evidence>
<organism evidence="4 5">
    <name type="scientific">Arabidopsis thaliana</name>
    <name type="common">Mouse-ear cress</name>
    <dbReference type="NCBI Taxonomy" id="3702"/>
    <lineage>
        <taxon>Eukaryota</taxon>
        <taxon>Viridiplantae</taxon>
        <taxon>Streptophyta</taxon>
        <taxon>Embryophyta</taxon>
        <taxon>Tracheophyta</taxon>
        <taxon>Spermatophyta</taxon>
        <taxon>Magnoliopsida</taxon>
        <taxon>eudicotyledons</taxon>
        <taxon>Gunneridae</taxon>
        <taxon>Pentapetalae</taxon>
        <taxon>rosids</taxon>
        <taxon>malvids</taxon>
        <taxon>Brassicales</taxon>
        <taxon>Brassicaceae</taxon>
        <taxon>Camelineae</taxon>
        <taxon>Arabidopsis</taxon>
    </lineage>
</organism>
<dbReference type="PANTHER" id="PTHR12176:SF76">
    <property type="entry name" value="S-ADENOSYL-L-METHIONINE-DEPENDENT METHYLTRANSFERASES SUPERFAMILY PROTEIN"/>
    <property type="match status" value="1"/>
</dbReference>
<keyword evidence="3" id="KW-0808">Transferase</keyword>
<evidence type="ECO:0000256" key="2">
    <source>
        <dbReference type="ARBA" id="ARBA00022603"/>
    </source>
</evidence>
<dbReference type="GO" id="GO:0008168">
    <property type="term" value="F:methyltransferase activity"/>
    <property type="evidence" value="ECO:0007669"/>
    <property type="project" value="UniProtKB-KW"/>
</dbReference>
<reference evidence="4 5" key="1">
    <citation type="submission" date="2020-09" db="EMBL/GenBank/DDBJ databases">
        <authorList>
            <person name="Ashkenazy H."/>
        </authorList>
    </citation>
    <scope>NUCLEOTIDE SEQUENCE [LARGE SCALE GENOMIC DNA]</scope>
    <source>
        <strain evidence="5">cv. Cdm-0</strain>
    </source>
</reference>